<organism evidence="11 12">
    <name type="scientific">Fusarium duplospermum</name>
    <dbReference type="NCBI Taxonomy" id="1325734"/>
    <lineage>
        <taxon>Eukaryota</taxon>
        <taxon>Fungi</taxon>
        <taxon>Dikarya</taxon>
        <taxon>Ascomycota</taxon>
        <taxon>Pezizomycotina</taxon>
        <taxon>Sordariomycetes</taxon>
        <taxon>Hypocreomycetidae</taxon>
        <taxon>Hypocreales</taxon>
        <taxon>Nectriaceae</taxon>
        <taxon>Fusarium</taxon>
        <taxon>Fusarium solani species complex</taxon>
    </lineage>
</organism>
<evidence type="ECO:0000313" key="11">
    <source>
        <dbReference type="EMBL" id="RSL46826.1"/>
    </source>
</evidence>
<gene>
    <name evidence="11" type="ORF">CEP54_013674</name>
</gene>
<dbReference type="InterPro" id="IPR020846">
    <property type="entry name" value="MFS_dom"/>
</dbReference>
<comment type="caution">
    <text evidence="11">The sequence shown here is derived from an EMBL/GenBank/DDBJ whole genome shotgun (WGS) entry which is preliminary data.</text>
</comment>
<dbReference type="PANTHER" id="PTHR23501">
    <property type="entry name" value="MAJOR FACILITATOR SUPERFAMILY"/>
    <property type="match status" value="1"/>
</dbReference>
<accession>A0A428P1C9</accession>
<feature type="transmembrane region" description="Helical" evidence="9">
    <location>
        <begin position="271"/>
        <end position="290"/>
    </location>
</feature>
<feature type="region of interest" description="Disordered" evidence="8">
    <location>
        <begin position="1"/>
        <end position="39"/>
    </location>
</feature>
<comment type="similarity">
    <text evidence="2">Belongs to the major facilitator superfamily.</text>
</comment>
<dbReference type="Proteomes" id="UP000288168">
    <property type="component" value="Unassembled WGS sequence"/>
</dbReference>
<evidence type="ECO:0000256" key="1">
    <source>
        <dbReference type="ARBA" id="ARBA00004141"/>
    </source>
</evidence>
<evidence type="ECO:0000259" key="10">
    <source>
        <dbReference type="PROSITE" id="PS50850"/>
    </source>
</evidence>
<evidence type="ECO:0000256" key="5">
    <source>
        <dbReference type="ARBA" id="ARBA00022989"/>
    </source>
</evidence>
<keyword evidence="5 9" id="KW-1133">Transmembrane helix</keyword>
<feature type="domain" description="Major facilitator superfamily (MFS) profile" evidence="10">
    <location>
        <begin position="63"/>
        <end position="568"/>
    </location>
</feature>
<feature type="transmembrane region" description="Helical" evidence="9">
    <location>
        <begin position="340"/>
        <end position="357"/>
    </location>
</feature>
<evidence type="ECO:0000256" key="3">
    <source>
        <dbReference type="ARBA" id="ARBA00022448"/>
    </source>
</evidence>
<dbReference type="AlphaFoldDB" id="A0A428P1C9"/>
<evidence type="ECO:0000256" key="9">
    <source>
        <dbReference type="SAM" id="Phobius"/>
    </source>
</evidence>
<feature type="transmembrane region" description="Helical" evidence="9">
    <location>
        <begin position="54"/>
        <end position="72"/>
    </location>
</feature>
<feature type="transmembrane region" description="Helical" evidence="9">
    <location>
        <begin position="377"/>
        <end position="397"/>
    </location>
</feature>
<dbReference type="GO" id="GO:0005886">
    <property type="term" value="C:plasma membrane"/>
    <property type="evidence" value="ECO:0007669"/>
    <property type="project" value="TreeGrafter"/>
</dbReference>
<dbReference type="Gene3D" id="1.20.1250.20">
    <property type="entry name" value="MFS general substrate transporter like domains"/>
    <property type="match status" value="1"/>
</dbReference>
<feature type="transmembrane region" description="Helical" evidence="9">
    <location>
        <begin position="404"/>
        <end position="425"/>
    </location>
</feature>
<dbReference type="OrthoDB" id="4078873at2759"/>
<feature type="transmembrane region" description="Helical" evidence="9">
    <location>
        <begin position="151"/>
        <end position="173"/>
    </location>
</feature>
<feature type="transmembrane region" description="Helical" evidence="9">
    <location>
        <begin position="472"/>
        <end position="492"/>
    </location>
</feature>
<dbReference type="EMBL" id="NKCI01000230">
    <property type="protein sequence ID" value="RSL46826.1"/>
    <property type="molecule type" value="Genomic_DNA"/>
</dbReference>
<evidence type="ECO:0000256" key="8">
    <source>
        <dbReference type="SAM" id="MobiDB-lite"/>
    </source>
</evidence>
<evidence type="ECO:0000313" key="12">
    <source>
        <dbReference type="Proteomes" id="UP000288168"/>
    </source>
</evidence>
<dbReference type="GO" id="GO:0022857">
    <property type="term" value="F:transmembrane transporter activity"/>
    <property type="evidence" value="ECO:0007669"/>
    <property type="project" value="InterPro"/>
</dbReference>
<keyword evidence="6 9" id="KW-0472">Membrane</keyword>
<reference evidence="11 12" key="1">
    <citation type="submission" date="2017-06" db="EMBL/GenBank/DDBJ databases">
        <title>Comparative genomic analysis of Ambrosia Fusariam Clade fungi.</title>
        <authorList>
            <person name="Stajich J.E."/>
            <person name="Carrillo J."/>
            <person name="Kijimoto T."/>
            <person name="Eskalen A."/>
            <person name="O'Donnell K."/>
            <person name="Kasson M."/>
        </authorList>
    </citation>
    <scope>NUCLEOTIDE SEQUENCE [LARGE SCALE GENOMIC DNA]</scope>
    <source>
        <strain evidence="11 12">NRRL62584</strain>
    </source>
</reference>
<feature type="transmembrane region" description="Helical" evidence="9">
    <location>
        <begin position="545"/>
        <end position="563"/>
    </location>
</feature>
<dbReference type="InterPro" id="IPR036259">
    <property type="entry name" value="MFS_trans_sf"/>
</dbReference>
<proteinExistence type="inferred from homology"/>
<protein>
    <recommendedName>
        <fullName evidence="10">Major facilitator superfamily (MFS) profile domain-containing protein</fullName>
    </recommendedName>
</protein>
<sequence>MANQDEVESGPRVVPETTDNEKRPQYEEKESDTEVDSNTGGYRGIEKMQALTQAWTKPWLIAAYLLIWLVFFTDSLQQQISNSLLPYVVSSFGLHGLMSATGIVSNLVAGVSKLPLARIIDVIGRVQGLLIMLFCVVMALILMAVCNNVQTYAAAQVFFWTGMNGIGYVLNIFMADTTTLKNRMILFGFSSTPYISNTFAGPAAAEAFLEGSTWRWGYGAFTIIIPVILSPLIAIFTIQLRRAEEKGYYVKEKTNRTLWESIKYWVIELDLVGMIIIVAGFSLLLLPFSLAGYQKAKWQEPSIIAMLIIGCLCIIAFPFFEKYVAPKSFIPFELFKNRTVLAACLLGGNMWISFYCYKLQFSSYLQVVYNLSVSKAGYITNIFNIVSCGWGVPVGILMRLTDRYKWLGMVMLPLQILMTGLMIKFRMPDTHVGYIIMCEVLGSLAGGTFVMVEQIAVMASVPHRDVAVGIALLNLVTSVGGAIGQSISGAIWTNLMPSKLAKYLPEELQADALTIYGDITQQLAFPWGSPEREAIVKAYGETQKVMLIASVVALAGPIAWITLMKNHRLSEREQTKGLLF</sequence>
<feature type="transmembrane region" description="Helical" evidence="9">
    <location>
        <begin position="216"/>
        <end position="238"/>
    </location>
</feature>
<evidence type="ECO:0000256" key="6">
    <source>
        <dbReference type="ARBA" id="ARBA00023136"/>
    </source>
</evidence>
<name>A0A428P1C9_9HYPO</name>
<evidence type="ECO:0000256" key="7">
    <source>
        <dbReference type="ARBA" id="ARBA00023180"/>
    </source>
</evidence>
<feature type="compositionally biased region" description="Basic and acidic residues" evidence="8">
    <location>
        <begin position="19"/>
        <end position="28"/>
    </location>
</feature>
<feature type="transmembrane region" description="Helical" evidence="9">
    <location>
        <begin position="302"/>
        <end position="320"/>
    </location>
</feature>
<dbReference type="InterPro" id="IPR011701">
    <property type="entry name" value="MFS"/>
</dbReference>
<comment type="subcellular location">
    <subcellularLocation>
        <location evidence="1">Membrane</location>
        <topology evidence="1">Multi-pass membrane protein</topology>
    </subcellularLocation>
</comment>
<feature type="transmembrane region" description="Helical" evidence="9">
    <location>
        <begin position="185"/>
        <end position="204"/>
    </location>
</feature>
<evidence type="ECO:0000256" key="2">
    <source>
        <dbReference type="ARBA" id="ARBA00008335"/>
    </source>
</evidence>
<evidence type="ECO:0000256" key="4">
    <source>
        <dbReference type="ARBA" id="ARBA00022692"/>
    </source>
</evidence>
<dbReference type="Pfam" id="PF07690">
    <property type="entry name" value="MFS_1"/>
    <property type="match status" value="1"/>
</dbReference>
<dbReference type="PROSITE" id="PS50850">
    <property type="entry name" value="MFS"/>
    <property type="match status" value="1"/>
</dbReference>
<dbReference type="PANTHER" id="PTHR23501:SF107">
    <property type="entry name" value="TRANSPORTER, PUTATIVE (AFU_ORTHOLOGUE AFUA_7G04730)-RELATED"/>
    <property type="match status" value="1"/>
</dbReference>
<feature type="transmembrane region" description="Helical" evidence="9">
    <location>
        <begin position="84"/>
        <end position="110"/>
    </location>
</feature>
<feature type="transmembrane region" description="Helical" evidence="9">
    <location>
        <begin position="122"/>
        <end position="145"/>
    </location>
</feature>
<dbReference type="FunFam" id="1.20.1250.20:FF:000284">
    <property type="entry name" value="Siderophore iron transporter mirB"/>
    <property type="match status" value="1"/>
</dbReference>
<keyword evidence="12" id="KW-1185">Reference proteome</keyword>
<dbReference type="SUPFAM" id="SSF103473">
    <property type="entry name" value="MFS general substrate transporter"/>
    <property type="match status" value="1"/>
</dbReference>
<keyword evidence="3" id="KW-0813">Transport</keyword>
<keyword evidence="4 9" id="KW-0812">Transmembrane</keyword>
<feature type="transmembrane region" description="Helical" evidence="9">
    <location>
        <begin position="431"/>
        <end position="452"/>
    </location>
</feature>
<keyword evidence="7" id="KW-0325">Glycoprotein</keyword>